<proteinExistence type="predicted"/>
<keyword evidence="2" id="KW-1185">Reference proteome</keyword>
<evidence type="ECO:0008006" key="3">
    <source>
        <dbReference type="Google" id="ProtNLM"/>
    </source>
</evidence>
<sequence>MGDVNRVALLWDLNTCPPLNSELPNLVTNVNATLAAVGCCLSNVRVIVGDNINQKFSIAEKTLLEGQGFTFVHTSERLPACEYHNGNKPVLPAPQLVLETELLKLSANHQDPLRPRSILLITGDYGFFRSMNNFRTRGYAIYLAEAEDTDPALRTTATRAWTWIRIQRGQA</sequence>
<dbReference type="AlphaFoldDB" id="A0A565BVJ7"/>
<evidence type="ECO:0000313" key="1">
    <source>
        <dbReference type="EMBL" id="VVB05412.1"/>
    </source>
</evidence>
<evidence type="ECO:0000313" key="2">
    <source>
        <dbReference type="Proteomes" id="UP000489600"/>
    </source>
</evidence>
<gene>
    <name evidence="1" type="ORF">ANE_LOCUS15856</name>
</gene>
<comment type="caution">
    <text evidence="1">The sequence shown here is derived from an EMBL/GenBank/DDBJ whole genome shotgun (WGS) entry which is preliminary data.</text>
</comment>
<reference evidence="1" key="1">
    <citation type="submission" date="2019-07" db="EMBL/GenBank/DDBJ databases">
        <authorList>
            <person name="Dittberner H."/>
        </authorList>
    </citation>
    <scope>NUCLEOTIDE SEQUENCE [LARGE SCALE GENOMIC DNA]</scope>
</reference>
<organism evidence="1 2">
    <name type="scientific">Arabis nemorensis</name>
    <dbReference type="NCBI Taxonomy" id="586526"/>
    <lineage>
        <taxon>Eukaryota</taxon>
        <taxon>Viridiplantae</taxon>
        <taxon>Streptophyta</taxon>
        <taxon>Embryophyta</taxon>
        <taxon>Tracheophyta</taxon>
        <taxon>Spermatophyta</taxon>
        <taxon>Magnoliopsida</taxon>
        <taxon>eudicotyledons</taxon>
        <taxon>Gunneridae</taxon>
        <taxon>Pentapetalae</taxon>
        <taxon>rosids</taxon>
        <taxon>malvids</taxon>
        <taxon>Brassicales</taxon>
        <taxon>Brassicaceae</taxon>
        <taxon>Arabideae</taxon>
        <taxon>Arabis</taxon>
    </lineage>
</organism>
<dbReference type="EMBL" id="CABITT030000005">
    <property type="protein sequence ID" value="VVB05412.1"/>
    <property type="molecule type" value="Genomic_DNA"/>
</dbReference>
<accession>A0A565BVJ7</accession>
<protein>
    <recommendedName>
        <fullName evidence="3">NYN domain-containing protein</fullName>
    </recommendedName>
</protein>
<dbReference type="Proteomes" id="UP000489600">
    <property type="component" value="Unassembled WGS sequence"/>
</dbReference>
<dbReference type="OrthoDB" id="10611018at2759"/>
<name>A0A565BVJ7_9BRAS</name>